<accession>A0A7C2SPT0</accession>
<dbReference type="FunFam" id="3.30.300.160:FF:000002">
    <property type="entry name" value="Type II secretion system protein E"/>
    <property type="match status" value="1"/>
</dbReference>
<dbReference type="NCBIfam" id="TIGR02538">
    <property type="entry name" value="type_IV_pilB"/>
    <property type="match status" value="1"/>
</dbReference>
<evidence type="ECO:0000259" key="8">
    <source>
        <dbReference type="Pfam" id="PF05157"/>
    </source>
</evidence>
<evidence type="ECO:0000256" key="6">
    <source>
        <dbReference type="SAM" id="Coils"/>
    </source>
</evidence>
<dbReference type="PANTHER" id="PTHR30258">
    <property type="entry name" value="TYPE II SECRETION SYSTEM PROTEIN GSPE-RELATED"/>
    <property type="match status" value="1"/>
</dbReference>
<evidence type="ECO:0000256" key="4">
    <source>
        <dbReference type="ARBA" id="ARBA00022741"/>
    </source>
</evidence>
<keyword evidence="3" id="KW-0963">Cytoplasm</keyword>
<feature type="domain" description="Type II secretion system protein GspE N-terminal" evidence="8">
    <location>
        <begin position="58"/>
        <end position="144"/>
    </location>
</feature>
<feature type="coiled-coil region" evidence="6">
    <location>
        <begin position="148"/>
        <end position="180"/>
    </location>
</feature>
<dbReference type="InterPro" id="IPR001482">
    <property type="entry name" value="T2SS/T4SS_dom"/>
</dbReference>
<evidence type="ECO:0000313" key="9">
    <source>
        <dbReference type="EMBL" id="HET47517.1"/>
    </source>
</evidence>
<dbReference type="GO" id="GO:0016887">
    <property type="term" value="F:ATP hydrolysis activity"/>
    <property type="evidence" value="ECO:0007669"/>
    <property type="project" value="InterPro"/>
</dbReference>
<organism evidence="9">
    <name type="scientific">Thermoanaerobaculum aquaticum</name>
    <dbReference type="NCBI Taxonomy" id="1312852"/>
    <lineage>
        <taxon>Bacteria</taxon>
        <taxon>Pseudomonadati</taxon>
        <taxon>Acidobacteriota</taxon>
        <taxon>Thermoanaerobaculia</taxon>
        <taxon>Thermoanaerobaculales</taxon>
        <taxon>Thermoanaerobaculaceae</taxon>
        <taxon>Thermoanaerobaculum</taxon>
    </lineage>
</organism>
<comment type="similarity">
    <text evidence="2">Belongs to the GSP E family.</text>
</comment>
<dbReference type="Pfam" id="PF00437">
    <property type="entry name" value="T2SSE"/>
    <property type="match status" value="1"/>
</dbReference>
<dbReference type="InterPro" id="IPR027417">
    <property type="entry name" value="P-loop_NTPase"/>
</dbReference>
<reference evidence="9" key="1">
    <citation type="journal article" date="2020" name="mSystems">
        <title>Genome- and Community-Level Interaction Insights into Carbon Utilization and Element Cycling Functions of Hydrothermarchaeota in Hydrothermal Sediment.</title>
        <authorList>
            <person name="Zhou Z."/>
            <person name="Liu Y."/>
            <person name="Xu W."/>
            <person name="Pan J."/>
            <person name="Luo Z.H."/>
            <person name="Li M."/>
        </authorList>
    </citation>
    <scope>NUCLEOTIDE SEQUENCE [LARGE SCALE GENOMIC DNA]</scope>
    <source>
        <strain evidence="9">SpSt-299</strain>
    </source>
</reference>
<dbReference type="FunFam" id="3.30.450.90:FF:000001">
    <property type="entry name" value="Type II secretion system ATPase GspE"/>
    <property type="match status" value="1"/>
</dbReference>
<dbReference type="PANTHER" id="PTHR30258:SF1">
    <property type="entry name" value="PROTEIN TRANSPORT PROTEIN HOFB HOMOLOG"/>
    <property type="match status" value="1"/>
</dbReference>
<dbReference type="SUPFAM" id="SSF160246">
    <property type="entry name" value="EspE N-terminal domain-like"/>
    <property type="match status" value="1"/>
</dbReference>
<keyword evidence="5" id="KW-0067">ATP-binding</keyword>
<protein>
    <submittedName>
        <fullName evidence="9">Type IV-A pilus assembly ATPase PilB</fullName>
    </submittedName>
</protein>
<dbReference type="SUPFAM" id="SSF52540">
    <property type="entry name" value="P-loop containing nucleoside triphosphate hydrolases"/>
    <property type="match status" value="1"/>
</dbReference>
<dbReference type="Gene3D" id="3.30.450.90">
    <property type="match status" value="1"/>
</dbReference>
<proteinExistence type="inferred from homology"/>
<keyword evidence="6" id="KW-0175">Coiled coil</keyword>
<dbReference type="Gene3D" id="3.30.300.160">
    <property type="entry name" value="Type II secretion system, protein E, N-terminal domain"/>
    <property type="match status" value="1"/>
</dbReference>
<feature type="domain" description="Bacterial type II secretion system protein E" evidence="7">
    <location>
        <begin position="181"/>
        <end position="568"/>
    </location>
</feature>
<dbReference type="FunFam" id="3.40.50.300:FF:000398">
    <property type="entry name" value="Type IV pilus assembly ATPase PilB"/>
    <property type="match status" value="1"/>
</dbReference>
<evidence type="ECO:0000256" key="5">
    <source>
        <dbReference type="ARBA" id="ARBA00022840"/>
    </source>
</evidence>
<dbReference type="GO" id="GO:0009297">
    <property type="term" value="P:pilus assembly"/>
    <property type="evidence" value="ECO:0007669"/>
    <property type="project" value="InterPro"/>
</dbReference>
<dbReference type="GO" id="GO:0005737">
    <property type="term" value="C:cytoplasm"/>
    <property type="evidence" value="ECO:0007669"/>
    <property type="project" value="UniProtKB-SubCell"/>
</dbReference>
<sequence>MMALKLGELLLKAGMITPAQLEKALEEQRSRGGKLGEILQKLGYVTEDDIIECLSHQYGVPSINLRNFDIDPAVAKLIPEDQARKHNIIAILKTGQTLTVAMADPTNIFAVDDITFSTGFKVDPVVASEEAIREAIDKVYGSTREVELKKVMEDLATVEEEALELLEEEEELDVAELAKESTEAPVVRLVNIILTDAIKRGASDIHIEPYEKTFRVRYRIDGILQEIMTPPLRLKDAITSRIKILAKLDIAEKRLPQDGRIKLKAKVEGRTRELDYRVSTVPTLFGEKVVLRLLDKENLRLDMTKLGFEKSSLKKFEDAILKPYGMVLVTGPTGSGKTNTLYSAISRINTPEVNIMTAEDPVEFQLPGVNQVQMKESIGLNFAAALRAFLRQDPNIILVGEIRDFETAEIAIKAALTGHLVLSTLHTNDAPSTISRLMNMGIEPFLVATSVNVIAAQRLVRRICSNCKEEVEVPIQGLLSVGFSEAEAHSLKVYRGRGCDRCGNTGYKGRVGLFEVMEITEDIRELILSGATVVELRRKAIEEGMITLRQSGLHKIREGITTIEEVVRETVL</sequence>
<dbReference type="Gene3D" id="3.40.50.300">
    <property type="entry name" value="P-loop containing nucleotide triphosphate hydrolases"/>
    <property type="match status" value="1"/>
</dbReference>
<gene>
    <name evidence="9" type="primary">pilB</name>
    <name evidence="9" type="ORF">ENQ31_05085</name>
</gene>
<dbReference type="InterPro" id="IPR037257">
    <property type="entry name" value="T2SS_E_N_sf"/>
</dbReference>
<dbReference type="InterPro" id="IPR007831">
    <property type="entry name" value="T2SS_GspE_N"/>
</dbReference>
<evidence type="ECO:0000256" key="2">
    <source>
        <dbReference type="ARBA" id="ARBA00006611"/>
    </source>
</evidence>
<dbReference type="InterPro" id="IPR013374">
    <property type="entry name" value="ATPase_typ4_pilus-assembl_PilB"/>
</dbReference>
<comment type="subcellular location">
    <subcellularLocation>
        <location evidence="1">Cytoplasm</location>
    </subcellularLocation>
</comment>
<keyword evidence="4" id="KW-0547">Nucleotide-binding</keyword>
<dbReference type="Gene3D" id="1.10.40.70">
    <property type="match status" value="1"/>
</dbReference>
<dbReference type="GO" id="GO:0005524">
    <property type="term" value="F:ATP binding"/>
    <property type="evidence" value="ECO:0007669"/>
    <property type="project" value="UniProtKB-KW"/>
</dbReference>
<evidence type="ECO:0000256" key="3">
    <source>
        <dbReference type="ARBA" id="ARBA00022490"/>
    </source>
</evidence>
<dbReference type="CDD" id="cd01129">
    <property type="entry name" value="PulE-GspE-like"/>
    <property type="match status" value="1"/>
</dbReference>
<dbReference type="AlphaFoldDB" id="A0A7C2SPT0"/>
<dbReference type="EMBL" id="DSMR01000370">
    <property type="protein sequence ID" value="HET47517.1"/>
    <property type="molecule type" value="Genomic_DNA"/>
</dbReference>
<comment type="caution">
    <text evidence="9">The sequence shown here is derived from an EMBL/GenBank/DDBJ whole genome shotgun (WGS) entry which is preliminary data.</text>
</comment>
<dbReference type="Pfam" id="PF05157">
    <property type="entry name" value="MshEN"/>
    <property type="match status" value="1"/>
</dbReference>
<name>A0A7C2SPT0_9BACT</name>
<dbReference type="GO" id="GO:0005886">
    <property type="term" value="C:plasma membrane"/>
    <property type="evidence" value="ECO:0007669"/>
    <property type="project" value="TreeGrafter"/>
</dbReference>
<evidence type="ECO:0000259" key="7">
    <source>
        <dbReference type="Pfam" id="PF00437"/>
    </source>
</evidence>
<evidence type="ECO:0000256" key="1">
    <source>
        <dbReference type="ARBA" id="ARBA00004496"/>
    </source>
</evidence>